<reference evidence="10" key="1">
    <citation type="submission" date="2022-10" db="EMBL/GenBank/DDBJ databases">
        <title>Novel sulphate-reducing endosymbionts in the free-living metamonad Anaeramoeba.</title>
        <authorList>
            <person name="Jerlstrom-Hultqvist J."/>
            <person name="Cepicka I."/>
            <person name="Gallot-Lavallee L."/>
            <person name="Salas-Leiva D."/>
            <person name="Curtis B.A."/>
            <person name="Zahonova K."/>
            <person name="Pipaliya S."/>
            <person name="Dacks J."/>
            <person name="Roger A.J."/>
        </authorList>
    </citation>
    <scope>NUCLEOTIDE SEQUENCE</scope>
    <source>
        <strain evidence="10">BMAN</strain>
    </source>
</reference>
<dbReference type="PANTHER" id="PTHR43066:SF1">
    <property type="entry name" value="RHOMBOID PROTEIN 2"/>
    <property type="match status" value="1"/>
</dbReference>
<dbReference type="GO" id="GO:0004252">
    <property type="term" value="F:serine-type endopeptidase activity"/>
    <property type="evidence" value="ECO:0007669"/>
    <property type="project" value="InterPro"/>
</dbReference>
<evidence type="ECO:0000313" key="11">
    <source>
        <dbReference type="Proteomes" id="UP001149090"/>
    </source>
</evidence>
<dbReference type="FunFam" id="1.20.1540.10:FF:000008">
    <property type="entry name" value="RHOMBOID-like protein 13"/>
    <property type="match status" value="1"/>
</dbReference>
<feature type="transmembrane region" description="Helical" evidence="8">
    <location>
        <begin position="120"/>
        <end position="138"/>
    </location>
</feature>
<dbReference type="InterPro" id="IPR035952">
    <property type="entry name" value="Rhomboid-like_sf"/>
</dbReference>
<keyword evidence="7 8" id="KW-0472">Membrane</keyword>
<comment type="similarity">
    <text evidence="2">Belongs to the peptidase S54 family.</text>
</comment>
<dbReference type="Pfam" id="PF01694">
    <property type="entry name" value="Rhomboid"/>
    <property type="match status" value="1"/>
</dbReference>
<proteinExistence type="inferred from homology"/>
<keyword evidence="6 8" id="KW-1133">Transmembrane helix</keyword>
<feature type="transmembrane region" description="Helical" evidence="8">
    <location>
        <begin position="196"/>
        <end position="214"/>
    </location>
</feature>
<dbReference type="OMA" id="ICSVIWF"/>
<keyword evidence="3" id="KW-0645">Protease</keyword>
<keyword evidence="5" id="KW-0378">Hydrolase</keyword>
<feature type="domain" description="Peptidase S54 rhomboid" evidence="9">
    <location>
        <begin position="48"/>
        <end position="191"/>
    </location>
</feature>
<comment type="caution">
    <text evidence="10">The sequence shown here is derived from an EMBL/GenBank/DDBJ whole genome shotgun (WGS) entry which is preliminary data.</text>
</comment>
<sequence>MSIIDEIKVFPFTSIIIVICCVVWFYLKEYNISFETVGLGYETIIYSGEFWRILTSHFSHSNIFHLIFNMTSFWELRFLENDKFNYFKNIFILIIGSSFLTLIIYHFLITKKGIDRYRNLYGIGYSCVVFGLQTQFFLNSPGDTFHFFNLLEIPSFFAPFFSLLFTQLIFPQASFIGHLSGILVGFLINFHCFFWMNYYLTFSAFFWFFLIVWISRDLSNRTRMII</sequence>
<keyword evidence="11" id="KW-1185">Reference proteome</keyword>
<feature type="transmembrane region" description="Helical" evidence="8">
    <location>
        <begin position="86"/>
        <end position="108"/>
    </location>
</feature>
<evidence type="ECO:0000256" key="1">
    <source>
        <dbReference type="ARBA" id="ARBA00004141"/>
    </source>
</evidence>
<evidence type="ECO:0000256" key="4">
    <source>
        <dbReference type="ARBA" id="ARBA00022692"/>
    </source>
</evidence>
<dbReference type="OrthoDB" id="10257275at2759"/>
<gene>
    <name evidence="10" type="ORF">M0811_03549</name>
</gene>
<evidence type="ECO:0000256" key="3">
    <source>
        <dbReference type="ARBA" id="ARBA00022670"/>
    </source>
</evidence>
<feature type="transmembrane region" description="Helical" evidence="8">
    <location>
        <begin position="9"/>
        <end position="27"/>
    </location>
</feature>
<dbReference type="Proteomes" id="UP001149090">
    <property type="component" value="Unassembled WGS sequence"/>
</dbReference>
<dbReference type="GO" id="GO:0006508">
    <property type="term" value="P:proteolysis"/>
    <property type="evidence" value="ECO:0007669"/>
    <property type="project" value="UniProtKB-KW"/>
</dbReference>
<evidence type="ECO:0000256" key="5">
    <source>
        <dbReference type="ARBA" id="ARBA00022801"/>
    </source>
</evidence>
<protein>
    <submittedName>
        <fullName evidence="10">Rhomboid-like protein</fullName>
    </submittedName>
</protein>
<dbReference type="InterPro" id="IPR022764">
    <property type="entry name" value="Peptidase_S54_rhomboid_dom"/>
</dbReference>
<evidence type="ECO:0000256" key="8">
    <source>
        <dbReference type="SAM" id="Phobius"/>
    </source>
</evidence>
<evidence type="ECO:0000256" key="6">
    <source>
        <dbReference type="ARBA" id="ARBA00022989"/>
    </source>
</evidence>
<comment type="subcellular location">
    <subcellularLocation>
        <location evidence="1">Membrane</location>
        <topology evidence="1">Multi-pass membrane protein</topology>
    </subcellularLocation>
</comment>
<dbReference type="AlphaFoldDB" id="A0A9Q0L533"/>
<keyword evidence="4 8" id="KW-0812">Transmembrane</keyword>
<dbReference type="PANTHER" id="PTHR43066">
    <property type="entry name" value="RHOMBOID-RELATED PROTEIN"/>
    <property type="match status" value="1"/>
</dbReference>
<organism evidence="10 11">
    <name type="scientific">Anaeramoeba ignava</name>
    <name type="common">Anaerobic marine amoeba</name>
    <dbReference type="NCBI Taxonomy" id="1746090"/>
    <lineage>
        <taxon>Eukaryota</taxon>
        <taxon>Metamonada</taxon>
        <taxon>Anaeramoebidae</taxon>
        <taxon>Anaeramoeba</taxon>
    </lineage>
</organism>
<dbReference type="Gene3D" id="1.20.1540.10">
    <property type="entry name" value="Rhomboid-like"/>
    <property type="match status" value="1"/>
</dbReference>
<accession>A0A9Q0L533</accession>
<dbReference type="EMBL" id="JAPDFW010000147">
    <property type="protein sequence ID" value="KAJ5066216.1"/>
    <property type="molecule type" value="Genomic_DNA"/>
</dbReference>
<feature type="transmembrane region" description="Helical" evidence="8">
    <location>
        <begin position="173"/>
        <end position="190"/>
    </location>
</feature>
<evidence type="ECO:0000256" key="7">
    <source>
        <dbReference type="ARBA" id="ARBA00023136"/>
    </source>
</evidence>
<dbReference type="GO" id="GO:0016020">
    <property type="term" value="C:membrane"/>
    <property type="evidence" value="ECO:0007669"/>
    <property type="project" value="UniProtKB-SubCell"/>
</dbReference>
<name>A0A9Q0L533_ANAIG</name>
<dbReference type="SUPFAM" id="SSF144091">
    <property type="entry name" value="Rhomboid-like"/>
    <property type="match status" value="1"/>
</dbReference>
<evidence type="ECO:0000256" key="2">
    <source>
        <dbReference type="ARBA" id="ARBA00009045"/>
    </source>
</evidence>
<evidence type="ECO:0000313" key="10">
    <source>
        <dbReference type="EMBL" id="KAJ5066216.1"/>
    </source>
</evidence>
<evidence type="ECO:0000259" key="9">
    <source>
        <dbReference type="Pfam" id="PF01694"/>
    </source>
</evidence>